<dbReference type="AlphaFoldDB" id="A6UVK3"/>
<evidence type="ECO:0000313" key="3">
    <source>
        <dbReference type="Proteomes" id="UP000001106"/>
    </source>
</evidence>
<dbReference type="GeneID" id="5327702"/>
<feature type="compositionally biased region" description="Basic residues" evidence="1">
    <location>
        <begin position="127"/>
        <end position="152"/>
    </location>
</feature>
<accession>A6UVK3</accession>
<feature type="region of interest" description="Disordered" evidence="1">
    <location>
        <begin position="116"/>
        <end position="158"/>
    </location>
</feature>
<sequence>MVLLLIRGDNYEKIKNALADIHRHAKLTIEGKPKIMVPEAADELLKYVLGDIKKPCINACLVKIKENAPRAIDKIRKIHPPAHITIISERHEPYKYLIEDFPKMPSLKGYYKSKMEVDAEEKEKSKSNKSNKFKKPKYDRKRGSKPKSKPKSKSNSQK</sequence>
<feature type="compositionally biased region" description="Basic and acidic residues" evidence="1">
    <location>
        <begin position="116"/>
        <end position="126"/>
    </location>
</feature>
<name>A6UVK3_META3</name>
<dbReference type="HOGENOM" id="CLU_145818_0_0_2"/>
<evidence type="ECO:0000313" key="2">
    <source>
        <dbReference type="EMBL" id="ABR56525.1"/>
    </source>
</evidence>
<dbReference type="Pfam" id="PF04009">
    <property type="entry name" value="DUF356"/>
    <property type="match status" value="1"/>
</dbReference>
<dbReference type="InterPro" id="IPR007154">
    <property type="entry name" value="DUF356"/>
</dbReference>
<dbReference type="RefSeq" id="WP_011973657.1">
    <property type="nucleotide sequence ID" value="NC_009635.1"/>
</dbReference>
<dbReference type="EMBL" id="CP000743">
    <property type="protein sequence ID" value="ABR56525.1"/>
    <property type="molecule type" value="Genomic_DNA"/>
</dbReference>
<dbReference type="eggNOG" id="arCOG04842">
    <property type="taxonomic scope" value="Archaea"/>
</dbReference>
<evidence type="ECO:0008006" key="4">
    <source>
        <dbReference type="Google" id="ProtNLM"/>
    </source>
</evidence>
<dbReference type="Proteomes" id="UP000001106">
    <property type="component" value="Chromosome"/>
</dbReference>
<proteinExistence type="predicted"/>
<keyword evidence="3" id="KW-1185">Reference proteome</keyword>
<organism evidence="2 3">
    <name type="scientific">Methanococcus aeolicus (strain ATCC BAA-1280 / DSM 17508 / OCM 812 / Nankai-3)</name>
    <dbReference type="NCBI Taxonomy" id="419665"/>
    <lineage>
        <taxon>Archaea</taxon>
        <taxon>Methanobacteriati</taxon>
        <taxon>Methanobacteriota</taxon>
        <taxon>Methanomada group</taxon>
        <taxon>Methanococci</taxon>
        <taxon>Methanococcales</taxon>
        <taxon>Methanococcaceae</taxon>
        <taxon>Methanococcus</taxon>
    </lineage>
</organism>
<gene>
    <name evidence="2" type="ordered locus">Maeo_0946</name>
</gene>
<dbReference type="KEGG" id="mae:Maeo_0946"/>
<protein>
    <recommendedName>
        <fullName evidence="4">DUF356 domain-containing protein</fullName>
    </recommendedName>
</protein>
<dbReference type="STRING" id="419665.Maeo_0946"/>
<evidence type="ECO:0000256" key="1">
    <source>
        <dbReference type="SAM" id="MobiDB-lite"/>
    </source>
</evidence>
<reference evidence="2" key="1">
    <citation type="submission" date="2007-06" db="EMBL/GenBank/DDBJ databases">
        <title>Complete sequence of Methanococcus aeolicus Nankai-3.</title>
        <authorList>
            <consortium name="US DOE Joint Genome Institute"/>
            <person name="Copeland A."/>
            <person name="Lucas S."/>
            <person name="Lapidus A."/>
            <person name="Barry K."/>
            <person name="Glavina del Rio T."/>
            <person name="Dalin E."/>
            <person name="Tice H."/>
            <person name="Pitluck S."/>
            <person name="Chain P."/>
            <person name="Malfatti S."/>
            <person name="Shin M."/>
            <person name="Vergez L."/>
            <person name="Schmutz J."/>
            <person name="Larimer F."/>
            <person name="Land M."/>
            <person name="Hauser L."/>
            <person name="Kyrpides N."/>
            <person name="Lykidis A."/>
            <person name="Sieprawska-Lupa M."/>
            <person name="Whitman W.B."/>
            <person name="Richardson P."/>
        </authorList>
    </citation>
    <scope>NUCLEOTIDE SEQUENCE [LARGE SCALE GENOMIC DNA]</scope>
    <source>
        <strain evidence="2">Nankai-3</strain>
    </source>
</reference>